<evidence type="ECO:0000313" key="7">
    <source>
        <dbReference type="EMBL" id="RHW47680.1"/>
    </source>
</evidence>
<comment type="caution">
    <text evidence="7">The sequence shown here is derived from an EMBL/GenBank/DDBJ whole genome shotgun (WGS) entry which is preliminary data.</text>
</comment>
<feature type="domain" description="Alcohol dehydrogenase-like N-terminal" evidence="5">
    <location>
        <begin position="25"/>
        <end position="139"/>
    </location>
</feature>
<dbReference type="InterPro" id="IPR036291">
    <property type="entry name" value="NAD(P)-bd_dom_sf"/>
</dbReference>
<evidence type="ECO:0000256" key="3">
    <source>
        <dbReference type="ARBA" id="ARBA00022833"/>
    </source>
</evidence>
<dbReference type="PANTHER" id="PTHR43401">
    <property type="entry name" value="L-THREONINE 3-DEHYDROGENASE"/>
    <property type="match status" value="1"/>
</dbReference>
<dbReference type="GO" id="GO:0016491">
    <property type="term" value="F:oxidoreductase activity"/>
    <property type="evidence" value="ECO:0007669"/>
    <property type="project" value="UniProtKB-KW"/>
</dbReference>
<dbReference type="InterPro" id="IPR013154">
    <property type="entry name" value="ADH-like_N"/>
</dbReference>
<keyword evidence="2" id="KW-0479">Metal-binding</keyword>
<evidence type="ECO:0000256" key="2">
    <source>
        <dbReference type="ARBA" id="ARBA00022723"/>
    </source>
</evidence>
<feature type="domain" description="Glucose dehydrogenase C-terminal" evidence="6">
    <location>
        <begin position="145"/>
        <end position="347"/>
    </location>
</feature>
<dbReference type="Proteomes" id="UP000285376">
    <property type="component" value="Unassembled WGS sequence"/>
</dbReference>
<dbReference type="Pfam" id="PF08240">
    <property type="entry name" value="ADH_N"/>
    <property type="match status" value="1"/>
</dbReference>
<dbReference type="SUPFAM" id="SSF51735">
    <property type="entry name" value="NAD(P)-binding Rossmann-fold domains"/>
    <property type="match status" value="1"/>
</dbReference>
<dbReference type="RefSeq" id="WP_118912559.1">
    <property type="nucleotide sequence ID" value="NZ_CBCRVH010000002.1"/>
</dbReference>
<gene>
    <name evidence="7" type="ORF">D1832_01965</name>
</gene>
<organism evidence="7 8">
    <name type="scientific">Dermacoccus abyssi</name>
    <dbReference type="NCBI Taxonomy" id="322596"/>
    <lineage>
        <taxon>Bacteria</taxon>
        <taxon>Bacillati</taxon>
        <taxon>Actinomycetota</taxon>
        <taxon>Actinomycetes</taxon>
        <taxon>Micrococcales</taxon>
        <taxon>Dermacoccaceae</taxon>
        <taxon>Dermacoccus</taxon>
    </lineage>
</organism>
<sequence>MRALTVVPLKADSLAVTDMPDPNRGDDELLVEGLALGVCGTDHEISEGAYGWAPDGAERLILGHESLGRVLEAPEGSEFAPGDLVVGIVRMPDPQPCVACAHDEWDMCRNGEYTEHGIKQIHGFGSRRWNIPAEHAVKLAPNLEKVGVLLEPTTVVAKAWEQVERIGSRAYFDPKKVLVTGAGPIGLLGALIGVQKGLEVYVLDRATEGIKPELVEALGAHYVTGDAVEQMTTIAPDVVIEATGAVPVISAVLANNVPYGIVCLTGISAPHESEVDLGFINRDLVLDNGVVVGSVNANRRHYEEAAAVLDRADNAWLERLITRRVPLEDFAQAFERQDGDVKVVLDLT</sequence>
<reference evidence="7 8" key="1">
    <citation type="submission" date="2018-08" db="EMBL/GenBank/DDBJ databases">
        <title>Whole genome sequence analysis of Dermacoccus abyssi bacteria isolated from Deep Mariana trench Micromonospora spp reveals genes involved in the environmental adaptation and production of secondary metabolites.</title>
        <authorList>
            <person name="Abdel-Mageed W.M."/>
            <person name="Lehri B."/>
            <person name="Nouioui I."/>
            <person name="Goodfellow I."/>
            <person name="Jaspars M."/>
            <person name="Karlyshev A."/>
        </authorList>
    </citation>
    <scope>NUCLEOTIDE SEQUENCE [LARGE SCALE GENOMIC DNA]</scope>
    <source>
        <strain evidence="7 8">MT1.1</strain>
    </source>
</reference>
<dbReference type="Gene3D" id="3.90.180.10">
    <property type="entry name" value="Medium-chain alcohol dehydrogenases, catalytic domain"/>
    <property type="match status" value="1"/>
</dbReference>
<protein>
    <submittedName>
        <fullName evidence="7">Theronine dehydrogenase</fullName>
    </submittedName>
</protein>
<evidence type="ECO:0000259" key="6">
    <source>
        <dbReference type="Pfam" id="PF16912"/>
    </source>
</evidence>
<dbReference type="CDD" id="cd08230">
    <property type="entry name" value="glucose_DH"/>
    <property type="match status" value="1"/>
</dbReference>
<accession>A0A417ZAJ2</accession>
<dbReference type="InterPro" id="IPR031640">
    <property type="entry name" value="Glu_dehyd_C"/>
</dbReference>
<evidence type="ECO:0000313" key="8">
    <source>
        <dbReference type="Proteomes" id="UP000285376"/>
    </source>
</evidence>
<name>A0A417ZAJ2_9MICO</name>
<dbReference type="AlphaFoldDB" id="A0A417ZAJ2"/>
<dbReference type="InterPro" id="IPR050129">
    <property type="entry name" value="Zn_alcohol_dh"/>
</dbReference>
<proteinExistence type="predicted"/>
<dbReference type="SUPFAM" id="SSF50129">
    <property type="entry name" value="GroES-like"/>
    <property type="match status" value="1"/>
</dbReference>
<evidence type="ECO:0000259" key="5">
    <source>
        <dbReference type="Pfam" id="PF08240"/>
    </source>
</evidence>
<keyword evidence="3" id="KW-0862">Zinc</keyword>
<evidence type="ECO:0000256" key="1">
    <source>
        <dbReference type="ARBA" id="ARBA00001947"/>
    </source>
</evidence>
<dbReference type="GO" id="GO:0046872">
    <property type="term" value="F:metal ion binding"/>
    <property type="evidence" value="ECO:0007669"/>
    <property type="project" value="UniProtKB-KW"/>
</dbReference>
<evidence type="ECO:0000256" key="4">
    <source>
        <dbReference type="ARBA" id="ARBA00023002"/>
    </source>
</evidence>
<dbReference type="InterPro" id="IPR011032">
    <property type="entry name" value="GroES-like_sf"/>
</dbReference>
<keyword evidence="4" id="KW-0560">Oxidoreductase</keyword>
<comment type="cofactor">
    <cofactor evidence="1">
        <name>Zn(2+)</name>
        <dbReference type="ChEBI" id="CHEBI:29105"/>
    </cofactor>
</comment>
<dbReference type="EMBL" id="QWLM01000002">
    <property type="protein sequence ID" value="RHW47680.1"/>
    <property type="molecule type" value="Genomic_DNA"/>
</dbReference>
<dbReference type="Gene3D" id="3.40.50.720">
    <property type="entry name" value="NAD(P)-binding Rossmann-like Domain"/>
    <property type="match status" value="1"/>
</dbReference>
<dbReference type="Pfam" id="PF16912">
    <property type="entry name" value="Glu_dehyd_C"/>
    <property type="match status" value="1"/>
</dbReference>
<dbReference type="PANTHER" id="PTHR43401:SF2">
    <property type="entry name" value="L-THREONINE 3-DEHYDROGENASE"/>
    <property type="match status" value="1"/>
</dbReference>